<reference evidence="2 3" key="1">
    <citation type="submission" date="2020-08" db="EMBL/GenBank/DDBJ databases">
        <authorList>
            <person name="Kim C.M."/>
        </authorList>
    </citation>
    <scope>NUCLEOTIDE SEQUENCE [LARGE SCALE GENOMIC DNA]</scope>
    <source>
        <strain evidence="2 3">UL070</strain>
    </source>
</reference>
<keyword evidence="1" id="KW-0812">Transmembrane</keyword>
<gene>
    <name evidence="2" type="ORF">H3H51_02515</name>
</gene>
<keyword evidence="1" id="KW-0472">Membrane</keyword>
<evidence type="ECO:0000313" key="2">
    <source>
        <dbReference type="EMBL" id="MBB2493874.1"/>
    </source>
</evidence>
<dbReference type="Proteomes" id="UP000542720">
    <property type="component" value="Unassembled WGS sequence"/>
</dbReference>
<evidence type="ECO:0000256" key="1">
    <source>
        <dbReference type="SAM" id="Phobius"/>
    </source>
</evidence>
<evidence type="ECO:0000313" key="3">
    <source>
        <dbReference type="Proteomes" id="UP000542720"/>
    </source>
</evidence>
<name>A0A7W4Q8Q7_9GAMM</name>
<dbReference type="AlphaFoldDB" id="A0A7W4Q8Q7"/>
<organism evidence="2 3">
    <name type="scientific">Aquipseudomonas ullengensis</name>
    <dbReference type="NCBI Taxonomy" id="2759166"/>
    <lineage>
        <taxon>Bacteria</taxon>
        <taxon>Pseudomonadati</taxon>
        <taxon>Pseudomonadota</taxon>
        <taxon>Gammaproteobacteria</taxon>
        <taxon>Pseudomonadales</taxon>
        <taxon>Pseudomonadaceae</taxon>
        <taxon>Aquipseudomonas</taxon>
    </lineage>
</organism>
<proteinExistence type="predicted"/>
<feature type="transmembrane region" description="Helical" evidence="1">
    <location>
        <begin position="7"/>
        <end position="27"/>
    </location>
</feature>
<protein>
    <submittedName>
        <fullName evidence="2">Uncharacterized protein</fullName>
    </submittedName>
</protein>
<dbReference type="EMBL" id="JACJUD010000001">
    <property type="protein sequence ID" value="MBB2493874.1"/>
    <property type="molecule type" value="Genomic_DNA"/>
</dbReference>
<comment type="caution">
    <text evidence="2">The sequence shown here is derived from an EMBL/GenBank/DDBJ whole genome shotgun (WGS) entry which is preliminary data.</text>
</comment>
<sequence>MRLLMQFSACFALGLVVAGVLLIGLMFTDQSELLLRGFNLSGKPLSGLALTLLPESFWNDLTGIPDAVANASVRSFLQLCTALGQIALLLAAGFFRLWYWR</sequence>
<keyword evidence="3" id="KW-1185">Reference proteome</keyword>
<feature type="transmembrane region" description="Helical" evidence="1">
    <location>
        <begin position="76"/>
        <end position="99"/>
    </location>
</feature>
<accession>A0A7W4Q8Q7</accession>
<keyword evidence="1" id="KW-1133">Transmembrane helix</keyword>